<feature type="compositionally biased region" description="Acidic residues" evidence="1">
    <location>
        <begin position="128"/>
        <end position="138"/>
    </location>
</feature>
<dbReference type="EMBL" id="KB559457">
    <property type="protein sequence ID" value="EMP29044.1"/>
    <property type="molecule type" value="Genomic_DNA"/>
</dbReference>
<dbReference type="AlphaFoldDB" id="M7AWC1"/>
<dbReference type="Pfam" id="PF05466">
    <property type="entry name" value="BASP1"/>
    <property type="match status" value="1"/>
</dbReference>
<feature type="region of interest" description="Disordered" evidence="1">
    <location>
        <begin position="300"/>
        <end position="329"/>
    </location>
</feature>
<evidence type="ECO:0000313" key="2">
    <source>
        <dbReference type="EMBL" id="EMP29044.1"/>
    </source>
</evidence>
<evidence type="ECO:0000313" key="3">
    <source>
        <dbReference type="Proteomes" id="UP000031443"/>
    </source>
</evidence>
<keyword evidence="3" id="KW-1185">Reference proteome</keyword>
<evidence type="ECO:0000256" key="1">
    <source>
        <dbReference type="SAM" id="MobiDB-lite"/>
    </source>
</evidence>
<dbReference type="InterPro" id="IPR008408">
    <property type="entry name" value="BASP1"/>
</dbReference>
<name>M7AWC1_CHEMY</name>
<feature type="compositionally biased region" description="Polar residues" evidence="1">
    <location>
        <begin position="84"/>
        <end position="94"/>
    </location>
</feature>
<protein>
    <submittedName>
        <fullName evidence="2">Uncharacterized protein</fullName>
    </submittedName>
</protein>
<feature type="compositionally biased region" description="Basic and acidic residues" evidence="1">
    <location>
        <begin position="12"/>
        <end position="27"/>
    </location>
</feature>
<gene>
    <name evidence="2" type="ORF">UY3_13875</name>
</gene>
<feature type="compositionally biased region" description="Basic residues" evidence="1">
    <location>
        <begin position="1"/>
        <end position="11"/>
    </location>
</feature>
<accession>M7AWC1</accession>
<feature type="region of interest" description="Disordered" evidence="1">
    <location>
        <begin position="501"/>
        <end position="547"/>
    </location>
</feature>
<sequence length="918" mass="97671">MGSRLGKRKRLGVPDKSTDQKAERAAMEMEGTPQETPETHLAAETALDATQVMGKADCSEEPAPRTTEETASQTATEHGEAQPSAETTEGNESQPEAKMPPAVPQITETQLDTETSEHTSEAQPVEETSLDPTDETEAATEHYESSPIEETTEVTETQLNVLHDQGTEAQLAGEIQPINIGVLKTEDQPTAWSGEETEVPVAMQTRQEALGEAERAAQTPQMIEAEFIVETALASTELIAAQLAVQDTQLGEMQLAEMGESQKVTDHAENCSTAEPMEVTEAQPASPSAHKILRDTKGSQPLAERSLEPTEVSEVHSIAQTTEETNEGQKIAQAIEAEVCSIEETSEKTTEIMIGAHSAAVTKGESGEAQPIEPPSIAEVAETQNATENSEDQPWSETTEVTKTQPIALHAQKSKAVAGEDRPAFETLEIMTDSQPTMLGKPDTEAHKTVQSTEETGKGQTALPAMRGILQETLPTGEAQQAVEILEESLHVTGGAQCLAETESQNTTENGEAYPIPETEATSVPNPETPEEAGVWPTAEAAEGRSTEDMALDTAKISEALPAGENQAHPNTEVREAMVVQAAGTDTWSPRETETVRETVTQSTEWSTPEGGGTQPTAEAVEWSTPEGGGTQPEAAQVQTAAPIVQKSEPATETPAGNSESCPTVQATEEMAVPPLAETEIQIAAPATQELPRDSSETVSCTCSPIGCEVQSAAQTAEVYATALTILKFIQETSEAAAKTTEENEACPIPGTVLETPKEAESLQSLTETTELKFEKRGQDPQIPANITEDQEGGECAAISKEEILKASEPKISVDAESKLQQYTEQEDPVASLGASCELPQTLEPSSEIHAFQPLASLVTAVDERRVQGEPKPILSVSETQGTKSEMALHSVCGPIGSEAVPSKETFAREALDLIPMA</sequence>
<proteinExistence type="predicted"/>
<dbReference type="Proteomes" id="UP000031443">
    <property type="component" value="Unassembled WGS sequence"/>
</dbReference>
<organism evidence="2 3">
    <name type="scientific">Chelonia mydas</name>
    <name type="common">Green sea-turtle</name>
    <name type="synonym">Chelonia agassizi</name>
    <dbReference type="NCBI Taxonomy" id="8469"/>
    <lineage>
        <taxon>Eukaryota</taxon>
        <taxon>Metazoa</taxon>
        <taxon>Chordata</taxon>
        <taxon>Craniata</taxon>
        <taxon>Vertebrata</taxon>
        <taxon>Euteleostomi</taxon>
        <taxon>Archelosauria</taxon>
        <taxon>Testudinata</taxon>
        <taxon>Testudines</taxon>
        <taxon>Cryptodira</taxon>
        <taxon>Durocryptodira</taxon>
        <taxon>Americhelydia</taxon>
        <taxon>Chelonioidea</taxon>
        <taxon>Cheloniidae</taxon>
        <taxon>Chelonia</taxon>
    </lineage>
</organism>
<feature type="region of interest" description="Disordered" evidence="1">
    <location>
        <begin position="586"/>
        <end position="642"/>
    </location>
</feature>
<feature type="region of interest" description="Disordered" evidence="1">
    <location>
        <begin position="1"/>
        <end position="153"/>
    </location>
</feature>
<reference evidence="3" key="1">
    <citation type="journal article" date="2013" name="Nat. Genet.">
        <title>The draft genomes of soft-shell turtle and green sea turtle yield insights into the development and evolution of the turtle-specific body plan.</title>
        <authorList>
            <person name="Wang Z."/>
            <person name="Pascual-Anaya J."/>
            <person name="Zadissa A."/>
            <person name="Li W."/>
            <person name="Niimura Y."/>
            <person name="Huang Z."/>
            <person name="Li C."/>
            <person name="White S."/>
            <person name="Xiong Z."/>
            <person name="Fang D."/>
            <person name="Wang B."/>
            <person name="Ming Y."/>
            <person name="Chen Y."/>
            <person name="Zheng Y."/>
            <person name="Kuraku S."/>
            <person name="Pignatelli M."/>
            <person name="Herrero J."/>
            <person name="Beal K."/>
            <person name="Nozawa M."/>
            <person name="Li Q."/>
            <person name="Wang J."/>
            <person name="Zhang H."/>
            <person name="Yu L."/>
            <person name="Shigenobu S."/>
            <person name="Wang J."/>
            <person name="Liu J."/>
            <person name="Flicek P."/>
            <person name="Searle S."/>
            <person name="Wang J."/>
            <person name="Kuratani S."/>
            <person name="Yin Y."/>
            <person name="Aken B."/>
            <person name="Zhang G."/>
            <person name="Irie N."/>
        </authorList>
    </citation>
    <scope>NUCLEOTIDE SEQUENCE [LARGE SCALE GENOMIC DNA]</scope>
</reference>